<sequence length="171" mass="18841">MKSLIVLPLLLTTQFTLAGSFVDYATVTSVEKVYKQYRVEKPVQECYIKETLQNQGDGSATNEIFGAIIGGAIGNKLAEDSSDTGKDVMTLAGIVLGASLAHDDELANSSGEQVLVSQEVCETKVKTSFEKRLDHYLVHIMYEGRELTYTTKKRPFEDVIKVRVTVTGLED</sequence>
<name>A0A381VPG0_9ZZZZ</name>
<evidence type="ECO:0008006" key="2">
    <source>
        <dbReference type="Google" id="ProtNLM"/>
    </source>
</evidence>
<proteinExistence type="predicted"/>
<protein>
    <recommendedName>
        <fullName evidence="2">Glycine zipper 2TM domain-containing protein</fullName>
    </recommendedName>
</protein>
<reference evidence="1" key="1">
    <citation type="submission" date="2018-05" db="EMBL/GenBank/DDBJ databases">
        <authorList>
            <person name="Lanie J.A."/>
            <person name="Ng W.-L."/>
            <person name="Kazmierczak K.M."/>
            <person name="Andrzejewski T.M."/>
            <person name="Davidsen T.M."/>
            <person name="Wayne K.J."/>
            <person name="Tettelin H."/>
            <person name="Glass J.I."/>
            <person name="Rusch D."/>
            <person name="Podicherti R."/>
            <person name="Tsui H.-C.T."/>
            <person name="Winkler M.E."/>
        </authorList>
    </citation>
    <scope>NUCLEOTIDE SEQUENCE</scope>
</reference>
<organism evidence="1">
    <name type="scientific">marine metagenome</name>
    <dbReference type="NCBI Taxonomy" id="408172"/>
    <lineage>
        <taxon>unclassified sequences</taxon>
        <taxon>metagenomes</taxon>
        <taxon>ecological metagenomes</taxon>
    </lineage>
</organism>
<dbReference type="EMBL" id="UINC01009412">
    <property type="protein sequence ID" value="SVA42215.1"/>
    <property type="molecule type" value="Genomic_DNA"/>
</dbReference>
<accession>A0A381VPG0</accession>
<dbReference type="AlphaFoldDB" id="A0A381VPG0"/>
<evidence type="ECO:0000313" key="1">
    <source>
        <dbReference type="EMBL" id="SVA42215.1"/>
    </source>
</evidence>
<gene>
    <name evidence="1" type="ORF">METZ01_LOCUS95069</name>
</gene>